<proteinExistence type="inferred from homology"/>
<keyword evidence="4" id="KW-0663">Pyridoxal phosphate</keyword>
<dbReference type="InterPro" id="IPR000524">
    <property type="entry name" value="Tscrpt_reg_HTH_GntR"/>
</dbReference>
<dbReference type="GO" id="GO:0003700">
    <property type="term" value="F:DNA-binding transcription factor activity"/>
    <property type="evidence" value="ECO:0007669"/>
    <property type="project" value="InterPro"/>
</dbReference>
<dbReference type="AlphaFoldDB" id="A0A0U5B300"/>
<sequence>MREFSLDLLSNPKPLFFQIYSYFQDEIVQGQLQYDAFLPSIRSCAQSLKVSKNTVENAYHLLVSEGYICNIPKKGYKVVYQGEKSIHDHVSISDDSYNQHIHLDFRYGNIELAAFPFNQWNKVRNTFVANNQSDYMVEGKSQGEYILRKELSRLLYESRGVVSNPEQIIIGSTPQQLVSLLCQLLEADKHIIGVENPGYDGARNTFLNHGFQVRAIPLTADGVSLEELEKSHADVMYVSPSQQFMNKMAMSQEKRQQLIQWVHSNTYIIEDDYEWEFKDEDGYVPSIQSLYPEKVIYIGRISKALLPVSNLSYLVLPYDALSLFYAKVPEYDQPVPRLDQLTFSQYLSDGYWYKHLQKMRKQYEEKRKAFFEAISHSMGNLIEIEGKDIGLHAFLTVKTNKTESELIGLGLKKGVKVYGTSRYWFHRTDRYPTVLLGYGALHCSQIYNGIKLLAEAWFESV</sequence>
<evidence type="ECO:0000256" key="7">
    <source>
        <dbReference type="ARBA" id="ARBA00023163"/>
    </source>
</evidence>
<dbReference type="InterPro" id="IPR015421">
    <property type="entry name" value="PyrdxlP-dep_Trfase_major"/>
</dbReference>
<evidence type="ECO:0000256" key="5">
    <source>
        <dbReference type="ARBA" id="ARBA00023015"/>
    </source>
</evidence>
<dbReference type="CDD" id="cd07377">
    <property type="entry name" value="WHTH_GntR"/>
    <property type="match status" value="1"/>
</dbReference>
<dbReference type="PANTHER" id="PTHR46577">
    <property type="entry name" value="HTH-TYPE TRANSCRIPTIONAL REGULATORY PROTEIN GABR"/>
    <property type="match status" value="1"/>
</dbReference>
<dbReference type="GO" id="GO:0003677">
    <property type="term" value="F:DNA binding"/>
    <property type="evidence" value="ECO:0007669"/>
    <property type="project" value="UniProtKB-KW"/>
</dbReference>
<dbReference type="SUPFAM" id="SSF46785">
    <property type="entry name" value="Winged helix' DNA-binding domain"/>
    <property type="match status" value="1"/>
</dbReference>
<dbReference type="Proteomes" id="UP000217696">
    <property type="component" value="Chromosome"/>
</dbReference>
<organism evidence="8 9">
    <name type="scientific">Aneurinibacillus soli</name>
    <dbReference type="NCBI Taxonomy" id="1500254"/>
    <lineage>
        <taxon>Bacteria</taxon>
        <taxon>Bacillati</taxon>
        <taxon>Bacillota</taxon>
        <taxon>Bacilli</taxon>
        <taxon>Bacillales</taxon>
        <taxon>Paenibacillaceae</taxon>
        <taxon>Aneurinibacillus group</taxon>
        <taxon>Aneurinibacillus</taxon>
    </lineage>
</organism>
<dbReference type="RefSeq" id="WP_096463122.1">
    <property type="nucleotide sequence ID" value="NZ_QJSZ01000020.1"/>
</dbReference>
<reference evidence="8 9" key="1">
    <citation type="submission" date="2015-12" db="EMBL/GenBank/DDBJ databases">
        <title>Genome sequence of Aneurinibacillus soli.</title>
        <authorList>
            <person name="Lee J.S."/>
            <person name="Lee K.C."/>
            <person name="Kim K.K."/>
            <person name="Lee B.W."/>
        </authorList>
    </citation>
    <scope>NUCLEOTIDE SEQUENCE [LARGE SCALE GENOMIC DNA]</scope>
    <source>
        <strain evidence="8 9">CB4</strain>
    </source>
</reference>
<evidence type="ECO:0000256" key="1">
    <source>
        <dbReference type="ARBA" id="ARBA00001933"/>
    </source>
</evidence>
<evidence type="ECO:0000313" key="8">
    <source>
        <dbReference type="EMBL" id="BAU26038.1"/>
    </source>
</evidence>
<protein>
    <submittedName>
        <fullName evidence="8">HTH-type transcriptional regulatory protein GabR</fullName>
    </submittedName>
</protein>
<dbReference type="KEGG" id="asoc:CB4_00110"/>
<dbReference type="CDD" id="cd00609">
    <property type="entry name" value="AAT_like"/>
    <property type="match status" value="1"/>
</dbReference>
<dbReference type="InterPro" id="IPR015424">
    <property type="entry name" value="PyrdxlP-dep_Trfase"/>
</dbReference>
<dbReference type="PROSITE" id="PS50949">
    <property type="entry name" value="HTH_GNTR"/>
    <property type="match status" value="1"/>
</dbReference>
<dbReference type="PANTHER" id="PTHR46577:SF1">
    <property type="entry name" value="HTH-TYPE TRANSCRIPTIONAL REGULATORY PROTEIN GABR"/>
    <property type="match status" value="1"/>
</dbReference>
<dbReference type="InterPro" id="IPR036388">
    <property type="entry name" value="WH-like_DNA-bd_sf"/>
</dbReference>
<evidence type="ECO:0000256" key="6">
    <source>
        <dbReference type="ARBA" id="ARBA00023125"/>
    </source>
</evidence>
<dbReference type="InterPro" id="IPR051446">
    <property type="entry name" value="HTH_trans_reg/aminotransferase"/>
</dbReference>
<comment type="similarity">
    <text evidence="2">In the C-terminal section; belongs to the class-I pyridoxal-phosphate-dependent aminotransferase family.</text>
</comment>
<dbReference type="Gene3D" id="1.10.10.10">
    <property type="entry name" value="Winged helix-like DNA-binding domain superfamily/Winged helix DNA-binding domain"/>
    <property type="match status" value="1"/>
</dbReference>
<dbReference type="InterPro" id="IPR036390">
    <property type="entry name" value="WH_DNA-bd_sf"/>
</dbReference>
<evidence type="ECO:0000256" key="3">
    <source>
        <dbReference type="ARBA" id="ARBA00022576"/>
    </source>
</evidence>
<evidence type="ECO:0000256" key="4">
    <source>
        <dbReference type="ARBA" id="ARBA00022898"/>
    </source>
</evidence>
<dbReference type="GO" id="GO:0008483">
    <property type="term" value="F:transaminase activity"/>
    <property type="evidence" value="ECO:0007669"/>
    <property type="project" value="UniProtKB-KW"/>
</dbReference>
<dbReference type="Pfam" id="PF00392">
    <property type="entry name" value="GntR"/>
    <property type="match status" value="1"/>
</dbReference>
<dbReference type="SUPFAM" id="SSF53383">
    <property type="entry name" value="PLP-dependent transferases"/>
    <property type="match status" value="1"/>
</dbReference>
<keyword evidence="6" id="KW-0238">DNA-binding</keyword>
<keyword evidence="3" id="KW-0808">Transferase</keyword>
<keyword evidence="9" id="KW-1185">Reference proteome</keyword>
<accession>A0A0U5B300</accession>
<comment type="cofactor">
    <cofactor evidence="1">
        <name>pyridoxal 5'-phosphate</name>
        <dbReference type="ChEBI" id="CHEBI:597326"/>
    </cofactor>
</comment>
<dbReference type="EMBL" id="AP017312">
    <property type="protein sequence ID" value="BAU26038.1"/>
    <property type="molecule type" value="Genomic_DNA"/>
</dbReference>
<keyword evidence="7" id="KW-0804">Transcription</keyword>
<evidence type="ECO:0000313" key="9">
    <source>
        <dbReference type="Proteomes" id="UP000217696"/>
    </source>
</evidence>
<evidence type="ECO:0000256" key="2">
    <source>
        <dbReference type="ARBA" id="ARBA00005384"/>
    </source>
</evidence>
<keyword evidence="3" id="KW-0032">Aminotransferase</keyword>
<dbReference type="Gene3D" id="3.40.640.10">
    <property type="entry name" value="Type I PLP-dependent aspartate aminotransferase-like (Major domain)"/>
    <property type="match status" value="1"/>
</dbReference>
<gene>
    <name evidence="8" type="primary">gabR_1</name>
    <name evidence="8" type="ORF">CB4_00110</name>
</gene>
<dbReference type="SMART" id="SM00345">
    <property type="entry name" value="HTH_GNTR"/>
    <property type="match status" value="1"/>
</dbReference>
<name>A0A0U5B300_9BACL</name>
<dbReference type="OrthoDB" id="9808770at2"/>
<keyword evidence="5" id="KW-0805">Transcription regulation</keyword>